<evidence type="ECO:0000313" key="2">
    <source>
        <dbReference type="Proteomes" id="UP001283361"/>
    </source>
</evidence>
<evidence type="ECO:0000313" key="1">
    <source>
        <dbReference type="EMBL" id="KAK3769075.1"/>
    </source>
</evidence>
<name>A0AAE0ZH32_9GAST</name>
<reference evidence="1" key="1">
    <citation type="journal article" date="2023" name="G3 (Bethesda)">
        <title>A reference genome for the long-term kleptoplast-retaining sea slug Elysia crispata morphotype clarki.</title>
        <authorList>
            <person name="Eastman K.E."/>
            <person name="Pendleton A.L."/>
            <person name="Shaikh M.A."/>
            <person name="Suttiyut T."/>
            <person name="Ogas R."/>
            <person name="Tomko P."/>
            <person name="Gavelis G."/>
            <person name="Widhalm J.R."/>
            <person name="Wisecaver J.H."/>
        </authorList>
    </citation>
    <scope>NUCLEOTIDE SEQUENCE</scope>
    <source>
        <strain evidence="1">ECLA1</strain>
    </source>
</reference>
<dbReference type="EMBL" id="JAWDGP010003976">
    <property type="protein sequence ID" value="KAK3769075.1"/>
    <property type="molecule type" value="Genomic_DNA"/>
</dbReference>
<protein>
    <submittedName>
        <fullName evidence="1">Uncharacterized protein</fullName>
    </submittedName>
</protein>
<organism evidence="1 2">
    <name type="scientific">Elysia crispata</name>
    <name type="common">lettuce slug</name>
    <dbReference type="NCBI Taxonomy" id="231223"/>
    <lineage>
        <taxon>Eukaryota</taxon>
        <taxon>Metazoa</taxon>
        <taxon>Spiralia</taxon>
        <taxon>Lophotrochozoa</taxon>
        <taxon>Mollusca</taxon>
        <taxon>Gastropoda</taxon>
        <taxon>Heterobranchia</taxon>
        <taxon>Euthyneura</taxon>
        <taxon>Panpulmonata</taxon>
        <taxon>Sacoglossa</taxon>
        <taxon>Placobranchoidea</taxon>
        <taxon>Plakobranchidae</taxon>
        <taxon>Elysia</taxon>
    </lineage>
</organism>
<gene>
    <name evidence="1" type="ORF">RRG08_032066</name>
</gene>
<dbReference type="AlphaFoldDB" id="A0AAE0ZH32"/>
<dbReference type="Proteomes" id="UP001283361">
    <property type="component" value="Unassembled WGS sequence"/>
</dbReference>
<proteinExistence type="predicted"/>
<sequence>MHRIKGSVTNATWKRPLKRPAMLAQCLHESRVGVVRWRAQHTGSLFSPSIFNFFQMGEQTEASSVVVFG</sequence>
<keyword evidence="2" id="KW-1185">Reference proteome</keyword>
<comment type="caution">
    <text evidence="1">The sequence shown here is derived from an EMBL/GenBank/DDBJ whole genome shotgun (WGS) entry which is preliminary data.</text>
</comment>
<accession>A0AAE0ZH32</accession>